<dbReference type="HOGENOM" id="CLU_010194_9_1_1"/>
<reference evidence="1" key="1">
    <citation type="submission" date="2011-04" db="EMBL/GenBank/DDBJ databases">
        <title>Evolution of plant cell wall degrading machinery underlies the functional diversity of forest fungi.</title>
        <authorList>
            <consortium name="US DOE Joint Genome Institute (JGI-PGF)"/>
            <person name="Eastwood D.C."/>
            <person name="Floudas D."/>
            <person name="Binder M."/>
            <person name="Majcherczyk A."/>
            <person name="Schneider P."/>
            <person name="Aerts A."/>
            <person name="Asiegbu F.O."/>
            <person name="Baker S.E."/>
            <person name="Barry K."/>
            <person name="Bendiksby M."/>
            <person name="Blumentritt M."/>
            <person name="Coutinho P.M."/>
            <person name="Cullen D."/>
            <person name="Cullen D."/>
            <person name="Gathman A."/>
            <person name="Goodell B."/>
            <person name="Henrissat B."/>
            <person name="Ihrmark K."/>
            <person name="Kauserud H."/>
            <person name="Kohler A."/>
            <person name="LaButti K."/>
            <person name="Lapidus A."/>
            <person name="Lavin J.L."/>
            <person name="Lee Y.-H."/>
            <person name="Lindquist E."/>
            <person name="Lilly W."/>
            <person name="Lucas S."/>
            <person name="Morin E."/>
            <person name="Murat C."/>
            <person name="Oguiza J.A."/>
            <person name="Park J."/>
            <person name="Pisabarro A.G."/>
            <person name="Riley R."/>
            <person name="Rosling A."/>
            <person name="Salamov A."/>
            <person name="Schmidt O."/>
            <person name="Schmutz J."/>
            <person name="Skrede I."/>
            <person name="Stenlid J."/>
            <person name="Wiebenga A."/>
            <person name="Xie X."/>
            <person name="Kues U."/>
            <person name="Hibbett D.S."/>
            <person name="Hoffmeister D."/>
            <person name="Hogberg N."/>
            <person name="Martin F."/>
            <person name="Grigoriev I.V."/>
            <person name="Watkinson S.C."/>
        </authorList>
    </citation>
    <scope>NUCLEOTIDE SEQUENCE</scope>
    <source>
        <strain evidence="1">S7.9</strain>
    </source>
</reference>
<dbReference type="InterPro" id="IPR052184">
    <property type="entry name" value="SDR_enzymes"/>
</dbReference>
<protein>
    <recommendedName>
        <fullName evidence="2">NAD(P)-binding protein</fullName>
    </recommendedName>
</protein>
<dbReference type="GO" id="GO:0016616">
    <property type="term" value="F:oxidoreductase activity, acting on the CH-OH group of donors, NAD or NADP as acceptor"/>
    <property type="evidence" value="ECO:0007669"/>
    <property type="project" value="TreeGrafter"/>
</dbReference>
<dbReference type="AlphaFoldDB" id="F8NJI3"/>
<evidence type="ECO:0008006" key="2">
    <source>
        <dbReference type="Google" id="ProtNLM"/>
    </source>
</evidence>
<name>F8NJI3_SERL9</name>
<sequence>MSDFTGTWFITGASRGIGLEMTKQLLTSPTTTVFATCRSPATATGLHALKSSAGVKGTLHIVQLDVADAASIESGAKEVLKLLNGKGLDYVFNNAGINLGADFAFNFSPEDLLKSITSNVIGPALISRALYPAIEKSTRKVVVNMTSGLASIQSNHGPKATSYSISKCALNMLTYKQAREKPDLIPFVVDPGWVKTEMGGPGAMLEPHESVSGILKHVSGATPDCAGKFFGYRGNEIPW</sequence>
<dbReference type="KEGG" id="sla:SERLADRAFT_413262"/>
<dbReference type="InterPro" id="IPR036291">
    <property type="entry name" value="NAD(P)-bd_dom_sf"/>
</dbReference>
<evidence type="ECO:0000313" key="1">
    <source>
        <dbReference type="EMBL" id="EGO30033.1"/>
    </source>
</evidence>
<organism>
    <name type="scientific">Serpula lacrymans var. lacrymans (strain S7.9)</name>
    <name type="common">Dry rot fungus</name>
    <dbReference type="NCBI Taxonomy" id="578457"/>
    <lineage>
        <taxon>Eukaryota</taxon>
        <taxon>Fungi</taxon>
        <taxon>Dikarya</taxon>
        <taxon>Basidiomycota</taxon>
        <taxon>Agaricomycotina</taxon>
        <taxon>Agaricomycetes</taxon>
        <taxon>Agaricomycetidae</taxon>
        <taxon>Boletales</taxon>
        <taxon>Coniophorineae</taxon>
        <taxon>Serpulaceae</taxon>
        <taxon>Serpula</taxon>
    </lineage>
</organism>
<dbReference type="PRINTS" id="PR00081">
    <property type="entry name" value="GDHRDH"/>
</dbReference>
<dbReference type="SUPFAM" id="SSF51735">
    <property type="entry name" value="NAD(P)-binding Rossmann-fold domains"/>
    <property type="match status" value="1"/>
</dbReference>
<dbReference type="Pfam" id="PF00106">
    <property type="entry name" value="adh_short"/>
    <property type="match status" value="1"/>
</dbReference>
<dbReference type="Gene3D" id="3.40.50.720">
    <property type="entry name" value="NAD(P)-binding Rossmann-like Domain"/>
    <property type="match status" value="1"/>
</dbReference>
<dbReference type="CDD" id="cd05325">
    <property type="entry name" value="carb_red_sniffer_like_SDR_c"/>
    <property type="match status" value="1"/>
</dbReference>
<accession>F8NJI3</accession>
<dbReference type="PANTHER" id="PTHR45458">
    <property type="entry name" value="SHORT-CHAIN DEHYDROGENASE/REDUCTASE SDR"/>
    <property type="match status" value="1"/>
</dbReference>
<dbReference type="OrthoDB" id="9876299at2759"/>
<dbReference type="PANTHER" id="PTHR45458:SF1">
    <property type="entry name" value="SHORT CHAIN DEHYDROGENASE"/>
    <property type="match status" value="1"/>
</dbReference>
<dbReference type="RefSeq" id="XP_007314275.1">
    <property type="nucleotide sequence ID" value="XM_007314213.1"/>
</dbReference>
<dbReference type="EMBL" id="GL945429">
    <property type="protein sequence ID" value="EGO30033.1"/>
    <property type="molecule type" value="Genomic_DNA"/>
</dbReference>
<gene>
    <name evidence="1" type="ORF">SERLADRAFT_413262</name>
</gene>
<proteinExistence type="predicted"/>
<dbReference type="Proteomes" id="UP000008064">
    <property type="component" value="Unassembled WGS sequence"/>
</dbReference>
<dbReference type="GeneID" id="18813143"/>
<dbReference type="InterPro" id="IPR002347">
    <property type="entry name" value="SDR_fam"/>
</dbReference>